<dbReference type="SUPFAM" id="SSF49835">
    <property type="entry name" value="Virus attachment protein globular domain"/>
    <property type="match status" value="1"/>
</dbReference>
<dbReference type="GO" id="GO:0098671">
    <property type="term" value="P:adhesion receptor-mediated virion attachment to host cell"/>
    <property type="evidence" value="ECO:0007669"/>
    <property type="project" value="UniProtKB-KW"/>
</dbReference>
<name>A0A1B0UHY4_9ADEN</name>
<sequence>MKRKEPSSPTEPESPVFDAVYPYEVKRINLMPPFYDFNGFTEENNGTLSLKVSNPFSFDNKGNLELNLGNGLRVDEEGLLESDAKFSALATQAPLHYSSKNILQLLYSENEGLKINNNNELMIKISPPLTFIDGSINLLLNSSILSISDNKLTFKINDPFTISDTGLGINLGTGLLLQNNSLNVQLPDGEPPIVSDSKKIQLNYSNGLIVKEGVLQLNISDPFSISKNVLNLNIGSGLQINNKELQLKISNGLQFINDNLQLNFNENSALEFINNGIQIKVGDGLQIINNKLTLKIGNGLVIDNDNQALTLAAFNFIVNSPLKYENKTLSLLLGHVFSISSTGNLELKIGKGLIINNVTNALELKLGKGLQLLPTGELQLKLGPGLGFTAAGEITPRIALKLAQGLEQLPSSALQVKVGSGLHFSPEGNIIPNLGNGLELSSDHKIQIKVNEGLTNDEHGLKITNTPCIWWTGTNMENNTFEKQGRVFLCLSSFNTIVTGLVQIYFPIKIVNETLLFRLFFDKNGQLLEISDLTENDLINKNVSLPLNRMKFMPNKILYQKDVTEDAEENLNLQGMKYMNIPTYFNSKEKNDVLGHLRVYFNQEMSSVYSLVFSWGPIAATEFADEFIFTSMCQFTYISEE</sequence>
<dbReference type="Gene3D" id="2.60.90.10">
    <property type="entry name" value="Adenovirus pIV-related, attachment domain"/>
    <property type="match status" value="1"/>
</dbReference>
<keyword evidence="14" id="KW-1185">Reference proteome</keyword>
<dbReference type="Gene3D" id="2.10.25.20">
    <property type="entry name" value="reovirus attachment protein sigma1, domain 1"/>
    <property type="match status" value="5"/>
</dbReference>
<keyword evidence="7" id="KW-1161">Viral attachment to host cell</keyword>
<dbReference type="RefSeq" id="YP_009272940.1">
    <property type="nucleotide sequence ID" value="NC_030874.1"/>
</dbReference>
<dbReference type="InterPro" id="IPR000978">
    <property type="entry name" value="Adeno_fibre_knob"/>
</dbReference>
<dbReference type="InterPro" id="IPR000931">
    <property type="entry name" value="Adeno_fibre"/>
</dbReference>
<keyword evidence="9" id="KW-0426">Late protein</keyword>
<dbReference type="OrthoDB" id="14820at10239"/>
<dbReference type="InterPro" id="IPR008982">
    <property type="entry name" value="Adenovirus_pIV-like_att"/>
</dbReference>
<dbReference type="InterPro" id="IPR000939">
    <property type="entry name" value="Adenobir_fibre_prot_rpt/shaft"/>
</dbReference>
<reference evidence="13 14" key="1">
    <citation type="submission" date="2015-08" db="EMBL/GenBank/DDBJ databases">
        <title>Isolation and characterization of novel bat adenoviruses with diverse genome sizes, low GC contents or extremely long E3 ORFs.</title>
        <authorList>
            <person name="Tan B."/>
            <person name="Yang X.-L."/>
            <person name="Ge X.-Y."/>
            <person name="Peng C."/>
            <person name="Zhang Y.-Z."/>
            <person name="Zhang L.-B."/>
            <person name="Shi Z.-L."/>
        </authorList>
    </citation>
    <scope>NUCLEOTIDE SEQUENCE [LARGE SCALE GENOMIC DNA]</scope>
    <source>
        <strain evidence="13">WIV13</strain>
    </source>
</reference>
<dbReference type="Pfam" id="PF00608">
    <property type="entry name" value="Adeno_shaft"/>
    <property type="match status" value="8"/>
</dbReference>
<dbReference type="Proteomes" id="UP000108481">
    <property type="component" value="Segment"/>
</dbReference>
<evidence type="ECO:0000256" key="4">
    <source>
        <dbReference type="ARBA" id="ARBA00022561"/>
    </source>
</evidence>
<dbReference type="GO" id="GO:0019028">
    <property type="term" value="C:viral capsid"/>
    <property type="evidence" value="ECO:0007669"/>
    <property type="project" value="UniProtKB-KW"/>
</dbReference>
<keyword evidence="8" id="KW-0946">Virion</keyword>
<evidence type="ECO:0000256" key="9">
    <source>
        <dbReference type="ARBA" id="ARBA00022921"/>
    </source>
</evidence>
<dbReference type="EMBL" id="KT698852">
    <property type="protein sequence ID" value="AMB43040.1"/>
    <property type="molecule type" value="Genomic_DNA"/>
</dbReference>
<accession>A0A1B0UHY4</accession>
<dbReference type="GO" id="GO:0046718">
    <property type="term" value="P:symbiont entry into host cell"/>
    <property type="evidence" value="ECO:0007669"/>
    <property type="project" value="UniProtKB-KW"/>
</dbReference>
<dbReference type="PRINTS" id="PR00307">
    <property type="entry name" value="ADENOVSFIBRE"/>
</dbReference>
<evidence type="ECO:0000313" key="13">
    <source>
        <dbReference type="EMBL" id="AMB43040.1"/>
    </source>
</evidence>
<dbReference type="KEGG" id="vg:28715685"/>
<keyword evidence="10" id="KW-1233">Viral attachment to host adhesion receptor</keyword>
<keyword evidence="5" id="KW-1048">Host nucleus</keyword>
<dbReference type="GO" id="GO:0042025">
    <property type="term" value="C:host cell nucleus"/>
    <property type="evidence" value="ECO:0007669"/>
    <property type="project" value="UniProtKB-SubCell"/>
</dbReference>
<evidence type="ECO:0000256" key="10">
    <source>
        <dbReference type="ARBA" id="ARBA00023165"/>
    </source>
</evidence>
<keyword evidence="11" id="KW-1160">Virus entry into host cell</keyword>
<evidence type="ECO:0000256" key="3">
    <source>
        <dbReference type="ARBA" id="ARBA00006685"/>
    </source>
</evidence>
<evidence type="ECO:0000256" key="2">
    <source>
        <dbReference type="ARBA" id="ARBA00004328"/>
    </source>
</evidence>
<comment type="subcellular location">
    <subcellularLocation>
        <location evidence="1">Host nucleus</location>
    </subcellularLocation>
    <subcellularLocation>
        <location evidence="2">Virion</location>
    </subcellularLocation>
</comment>
<dbReference type="GeneID" id="28715685"/>
<dbReference type="SUPFAM" id="SSF51225">
    <property type="entry name" value="Fibre shaft of virus attachment proteins"/>
    <property type="match status" value="4"/>
</dbReference>
<evidence type="ECO:0000256" key="6">
    <source>
        <dbReference type="ARBA" id="ARBA00022581"/>
    </source>
</evidence>
<evidence type="ECO:0000256" key="11">
    <source>
        <dbReference type="ARBA" id="ARBA00023296"/>
    </source>
</evidence>
<comment type="similarity">
    <text evidence="3">Belongs to the adenoviridae fiber family.</text>
</comment>
<dbReference type="InterPro" id="IPR009013">
    <property type="entry name" value="Attachment_protein_shaft_sf"/>
</dbReference>
<feature type="domain" description="Adenoviral fibre protein knob" evidence="12">
    <location>
        <begin position="466"/>
        <end position="641"/>
    </location>
</feature>
<organism evidence="13 14">
    <name type="scientific">Bat mastadenovirus WIV13</name>
    <dbReference type="NCBI Taxonomy" id="1788435"/>
    <lineage>
        <taxon>Viruses</taxon>
        <taxon>Varidnaviria</taxon>
        <taxon>Bamfordvirae</taxon>
        <taxon>Preplasmiviricota</taxon>
        <taxon>Polisuviricotina</taxon>
        <taxon>Pharingeaviricetes</taxon>
        <taxon>Rowavirales</taxon>
        <taxon>Adenoviridae</taxon>
        <taxon>Mastadenovirus</taxon>
        <taxon>Mastadenovirus humile</taxon>
        <taxon>Bat mastadenovirus E</taxon>
    </lineage>
</organism>
<keyword evidence="4" id="KW-0167">Capsid protein</keyword>
<evidence type="ECO:0000256" key="5">
    <source>
        <dbReference type="ARBA" id="ARBA00022562"/>
    </source>
</evidence>
<dbReference type="GO" id="GO:0007155">
    <property type="term" value="P:cell adhesion"/>
    <property type="evidence" value="ECO:0007669"/>
    <property type="project" value="InterPro"/>
</dbReference>
<evidence type="ECO:0000256" key="8">
    <source>
        <dbReference type="ARBA" id="ARBA00022844"/>
    </source>
</evidence>
<evidence type="ECO:0000256" key="1">
    <source>
        <dbReference type="ARBA" id="ARBA00004147"/>
    </source>
</evidence>
<proteinExistence type="inferred from homology"/>
<dbReference type="Gene3D" id="6.20.10.20">
    <property type="match status" value="1"/>
</dbReference>
<dbReference type="Pfam" id="PF00541">
    <property type="entry name" value="Adeno_knob"/>
    <property type="match status" value="1"/>
</dbReference>
<evidence type="ECO:0000259" key="12">
    <source>
        <dbReference type="Pfam" id="PF00541"/>
    </source>
</evidence>
<evidence type="ECO:0000313" key="14">
    <source>
        <dbReference type="Proteomes" id="UP000108481"/>
    </source>
</evidence>
<evidence type="ECO:0000256" key="7">
    <source>
        <dbReference type="ARBA" id="ARBA00022804"/>
    </source>
</evidence>
<keyword evidence="6" id="KW-0945">Host-virus interaction</keyword>
<protein>
    <submittedName>
        <fullName evidence="13">Fiber</fullName>
    </submittedName>
</protein>